<dbReference type="Gene3D" id="3.30.465.10">
    <property type="match status" value="1"/>
</dbReference>
<evidence type="ECO:0000313" key="7">
    <source>
        <dbReference type="EMBL" id="KAA5545230.1"/>
    </source>
</evidence>
<evidence type="ECO:0000256" key="1">
    <source>
        <dbReference type="ARBA" id="ARBA00001974"/>
    </source>
</evidence>
<feature type="domain" description="FAD-binding PCMH-type" evidence="6">
    <location>
        <begin position="36"/>
        <end position="214"/>
    </location>
</feature>
<evidence type="ECO:0000256" key="5">
    <source>
        <dbReference type="ARBA" id="ARBA00023002"/>
    </source>
</evidence>
<dbReference type="InterPro" id="IPR016164">
    <property type="entry name" value="FAD-linked_Oxase-like_C"/>
</dbReference>
<dbReference type="EMBL" id="VWOX01000003">
    <property type="protein sequence ID" value="KAA5545230.1"/>
    <property type="molecule type" value="Genomic_DNA"/>
</dbReference>
<dbReference type="Gene3D" id="1.10.45.10">
    <property type="entry name" value="Vanillyl-alcohol Oxidase, Chain A, domain 4"/>
    <property type="match status" value="1"/>
</dbReference>
<dbReference type="InterPro" id="IPR006094">
    <property type="entry name" value="Oxid_FAD_bind_N"/>
</dbReference>
<dbReference type="InterPro" id="IPR016171">
    <property type="entry name" value="Vanillyl_alc_oxidase_C-sub2"/>
</dbReference>
<organism evidence="7 8">
    <name type="scientific">Roseiconus nitratireducens</name>
    <dbReference type="NCBI Taxonomy" id="2605748"/>
    <lineage>
        <taxon>Bacteria</taxon>
        <taxon>Pseudomonadati</taxon>
        <taxon>Planctomycetota</taxon>
        <taxon>Planctomycetia</taxon>
        <taxon>Pirellulales</taxon>
        <taxon>Pirellulaceae</taxon>
        <taxon>Roseiconus</taxon>
    </lineage>
</organism>
<keyword evidence="3" id="KW-0285">Flavoprotein</keyword>
<dbReference type="InterPro" id="IPR016166">
    <property type="entry name" value="FAD-bd_PCMH"/>
</dbReference>
<comment type="caution">
    <text evidence="7">The sequence shown here is derived from an EMBL/GenBank/DDBJ whole genome shotgun (WGS) entry which is preliminary data.</text>
</comment>
<protein>
    <submittedName>
        <fullName evidence="7">FAD-binding protein</fullName>
    </submittedName>
</protein>
<dbReference type="Gene3D" id="3.30.70.2740">
    <property type="match status" value="1"/>
</dbReference>
<evidence type="ECO:0000313" key="8">
    <source>
        <dbReference type="Proteomes" id="UP000324479"/>
    </source>
</evidence>
<proteinExistence type="inferred from homology"/>
<dbReference type="Pfam" id="PF01565">
    <property type="entry name" value="FAD_binding_4"/>
    <property type="match status" value="1"/>
</dbReference>
<name>A0A5M6DFV9_9BACT</name>
<gene>
    <name evidence="7" type="ORF">FYK55_06075</name>
</gene>
<dbReference type="InterPro" id="IPR016169">
    <property type="entry name" value="FAD-bd_PCMH_sub2"/>
</dbReference>
<dbReference type="SUPFAM" id="SSF55103">
    <property type="entry name" value="FAD-linked oxidases, C-terminal domain"/>
    <property type="match status" value="1"/>
</dbReference>
<dbReference type="InterPro" id="IPR036318">
    <property type="entry name" value="FAD-bd_PCMH-like_sf"/>
</dbReference>
<dbReference type="GO" id="GO:0071949">
    <property type="term" value="F:FAD binding"/>
    <property type="evidence" value="ECO:0007669"/>
    <property type="project" value="InterPro"/>
</dbReference>
<dbReference type="InterPro" id="IPR051914">
    <property type="entry name" value="FAD-linked_OxidoTrans_Type4"/>
</dbReference>
<keyword evidence="8" id="KW-1185">Reference proteome</keyword>
<dbReference type="FunFam" id="1.10.45.10:FF:000001">
    <property type="entry name" value="D-lactate dehydrogenase mitochondrial"/>
    <property type="match status" value="1"/>
</dbReference>
<dbReference type="AlphaFoldDB" id="A0A5M6DFV9"/>
<reference evidence="7 8" key="1">
    <citation type="submission" date="2019-08" db="EMBL/GenBank/DDBJ databases">
        <authorList>
            <person name="Dhanesh K."/>
            <person name="Kumar G."/>
            <person name="Sasikala C."/>
            <person name="Venkata Ramana C."/>
        </authorList>
    </citation>
    <scope>NUCLEOTIDE SEQUENCE [LARGE SCALE GENOMIC DNA]</scope>
    <source>
        <strain evidence="7 8">JC645</strain>
    </source>
</reference>
<dbReference type="Proteomes" id="UP000324479">
    <property type="component" value="Unassembled WGS sequence"/>
</dbReference>
<evidence type="ECO:0000256" key="3">
    <source>
        <dbReference type="ARBA" id="ARBA00022630"/>
    </source>
</evidence>
<dbReference type="Pfam" id="PF02913">
    <property type="entry name" value="FAD-oxidase_C"/>
    <property type="match status" value="1"/>
</dbReference>
<accession>A0A5M6DFV9</accession>
<keyword evidence="4" id="KW-0274">FAD</keyword>
<evidence type="ECO:0000256" key="4">
    <source>
        <dbReference type="ARBA" id="ARBA00022827"/>
    </source>
</evidence>
<sequence>MTSVDLEGLARRLPAGRVHEDPAWQAVFESDGLTAFRQHPRGVVIPQSQQEVIDIVRWCHEVGMPFVARGSGTSLSGGSLPVADGIVISLNRMRRILQMDPDNRTAVVEPGVVNLEVSRQAAAHGLYFAPDPSSQKICTIGGNIAFNSGGAHCLKYGMTSNHVLGMKVVTASGELVTLGGPSVESVGPDYTGLFVGSEGLFGIALEITLRLLPKPECFHTVLVGYRSLRAAGEAVSAVIDSGLLPGAMEIMEALAIQAAEAAVDCGYPEGAAAVLIVELEGPAERIESERRQLEAVIEQTDAFASVVAADEVQRAAIWAGRKSAFSAVGKLSPDFLVQDGVVPRKRLGEALERIEAFGKESGLRVANVFHAGDGNLHPLILFDDSKPGELERAEALAGRILRLCIEMGGSITGEHGVGMEKRAYLPEMYDEPTMGLMHRLRAAFDPKQISNPGKMFPGAEAPALQSHGLHPLEKAGVIFRE</sequence>
<comment type="cofactor">
    <cofactor evidence="1">
        <name>FAD</name>
        <dbReference type="ChEBI" id="CHEBI:57692"/>
    </cofactor>
</comment>
<evidence type="ECO:0000259" key="6">
    <source>
        <dbReference type="PROSITE" id="PS51387"/>
    </source>
</evidence>
<dbReference type="InterPro" id="IPR004113">
    <property type="entry name" value="FAD-bd_oxidored_4_C"/>
</dbReference>
<dbReference type="PANTHER" id="PTHR42934">
    <property type="entry name" value="GLYCOLATE OXIDASE SUBUNIT GLCD"/>
    <property type="match status" value="1"/>
</dbReference>
<dbReference type="PANTHER" id="PTHR42934:SF1">
    <property type="entry name" value="GLYCOLATE OXIDASE SUBUNIT GLCD"/>
    <property type="match status" value="1"/>
</dbReference>
<evidence type="ECO:0000256" key="2">
    <source>
        <dbReference type="ARBA" id="ARBA00008000"/>
    </source>
</evidence>
<keyword evidence="5" id="KW-0560">Oxidoreductase</keyword>
<dbReference type="FunFam" id="3.30.70.2740:FF:000001">
    <property type="entry name" value="D-lactate dehydrogenase mitochondrial"/>
    <property type="match status" value="1"/>
</dbReference>
<dbReference type="SUPFAM" id="SSF56176">
    <property type="entry name" value="FAD-binding/transporter-associated domain-like"/>
    <property type="match status" value="1"/>
</dbReference>
<comment type="similarity">
    <text evidence="2">Belongs to the FAD-binding oxidoreductase/transferase type 4 family.</text>
</comment>
<dbReference type="PROSITE" id="PS51387">
    <property type="entry name" value="FAD_PCMH"/>
    <property type="match status" value="1"/>
</dbReference>
<dbReference type="RefSeq" id="WP_150075499.1">
    <property type="nucleotide sequence ID" value="NZ_VWOX01000003.1"/>
</dbReference>
<dbReference type="GO" id="GO:0016491">
    <property type="term" value="F:oxidoreductase activity"/>
    <property type="evidence" value="ECO:0007669"/>
    <property type="project" value="UniProtKB-KW"/>
</dbReference>